<feature type="domain" description="Methyltransferase" evidence="1">
    <location>
        <begin position="122"/>
        <end position="257"/>
    </location>
</feature>
<evidence type="ECO:0000313" key="3">
    <source>
        <dbReference type="Proteomes" id="UP000233387"/>
    </source>
</evidence>
<dbReference type="Gene3D" id="3.40.50.150">
    <property type="entry name" value="Vaccinia Virus protein VP39"/>
    <property type="match status" value="1"/>
</dbReference>
<reference evidence="2 3" key="1">
    <citation type="submission" date="2017-06" db="EMBL/GenBank/DDBJ databases">
        <title>Raineya orbicola gen. nov., sp. nov. a slightly thermophilic bacterium of the phylum Bacteroidetes and the description of Raineyaceae fam. nov.</title>
        <authorList>
            <person name="Albuquerque L."/>
            <person name="Polonia A.R.M."/>
            <person name="Barroso C."/>
            <person name="Froufe H.J.C."/>
            <person name="Lage O."/>
            <person name="Lobo-Da-Cunha A."/>
            <person name="Egas C."/>
            <person name="Da Costa M.S."/>
        </authorList>
    </citation>
    <scope>NUCLEOTIDE SEQUENCE [LARGE SCALE GENOMIC DNA]</scope>
    <source>
        <strain evidence="2 3">SPSPC-11</strain>
    </source>
</reference>
<dbReference type="EMBL" id="NKXO01000033">
    <property type="protein sequence ID" value="PKQ67467.1"/>
    <property type="molecule type" value="Genomic_DNA"/>
</dbReference>
<dbReference type="OrthoDB" id="981416at2"/>
<dbReference type="InterPro" id="IPR025714">
    <property type="entry name" value="Methyltranfer_dom"/>
</dbReference>
<dbReference type="PROSITE" id="PS51257">
    <property type="entry name" value="PROKAR_LIPOPROTEIN"/>
    <property type="match status" value="1"/>
</dbReference>
<accession>A0A2N3IAY3</accession>
<comment type="caution">
    <text evidence="2">The sequence shown here is derived from an EMBL/GenBank/DDBJ whole genome shotgun (WGS) entry which is preliminary data.</text>
</comment>
<sequence>MKKILFLSGLLLCNFLFSCKETTPITQKATFSKDTFFRQAKIFFNPDFLRKEIEKLNITEREIVEFCRVIDDAALRSKFASAVFSQKTYNKTPAKEEFWAAIRFNLARFVETVMILKEPQQKVFMDIGSGNGEKLFTALCLGFEKAYGLEYSPESVAESKENLKNFSQEIEITQGDALEIDGNFFQKADFLYMYSPIKDNKLAAKLFKRVLDNMKDGAIFLEVRCVYIDEVRKLTKLNFPNLKSWIAVKKQEGKFYYKNVIDNSYNYTNTDTKEWQEVKPL</sequence>
<dbReference type="GO" id="GO:0032259">
    <property type="term" value="P:methylation"/>
    <property type="evidence" value="ECO:0007669"/>
    <property type="project" value="UniProtKB-KW"/>
</dbReference>
<dbReference type="InterPro" id="IPR029063">
    <property type="entry name" value="SAM-dependent_MTases_sf"/>
</dbReference>
<dbReference type="AlphaFoldDB" id="A0A2N3IAY3"/>
<proteinExistence type="predicted"/>
<keyword evidence="2" id="KW-0808">Transferase</keyword>
<dbReference type="SUPFAM" id="SSF53335">
    <property type="entry name" value="S-adenosyl-L-methionine-dependent methyltransferases"/>
    <property type="match status" value="1"/>
</dbReference>
<name>A0A2N3IAY3_9BACT</name>
<dbReference type="Pfam" id="PF13847">
    <property type="entry name" value="Methyltransf_31"/>
    <property type="match status" value="1"/>
</dbReference>
<evidence type="ECO:0000259" key="1">
    <source>
        <dbReference type="Pfam" id="PF13847"/>
    </source>
</evidence>
<dbReference type="Proteomes" id="UP000233387">
    <property type="component" value="Unassembled WGS sequence"/>
</dbReference>
<dbReference type="CDD" id="cd02440">
    <property type="entry name" value="AdoMet_MTases"/>
    <property type="match status" value="1"/>
</dbReference>
<dbReference type="RefSeq" id="WP_101359285.1">
    <property type="nucleotide sequence ID" value="NZ_NKXO01000033.1"/>
</dbReference>
<keyword evidence="3" id="KW-1185">Reference proteome</keyword>
<organism evidence="2 3">
    <name type="scientific">Raineya orbicola</name>
    <dbReference type="NCBI Taxonomy" id="2016530"/>
    <lineage>
        <taxon>Bacteria</taxon>
        <taxon>Pseudomonadati</taxon>
        <taxon>Bacteroidota</taxon>
        <taxon>Cytophagia</taxon>
        <taxon>Cytophagales</taxon>
        <taxon>Raineyaceae</taxon>
        <taxon>Raineya</taxon>
    </lineage>
</organism>
<evidence type="ECO:0000313" key="2">
    <source>
        <dbReference type="EMBL" id="PKQ67467.1"/>
    </source>
</evidence>
<keyword evidence="2" id="KW-0489">Methyltransferase</keyword>
<gene>
    <name evidence="2" type="ORF">Rain11_2020</name>
</gene>
<dbReference type="GO" id="GO:0008168">
    <property type="term" value="F:methyltransferase activity"/>
    <property type="evidence" value="ECO:0007669"/>
    <property type="project" value="UniProtKB-KW"/>
</dbReference>
<protein>
    <submittedName>
        <fullName evidence="2">Methyltransferase domain</fullName>
    </submittedName>
</protein>